<dbReference type="KEGG" id="msv:Mesil_2711"/>
<gene>
    <name evidence="3" type="ordered locus">Mesil_2711</name>
</gene>
<feature type="transmembrane region" description="Helical" evidence="1">
    <location>
        <begin position="299"/>
        <end position="322"/>
    </location>
</feature>
<feature type="transmembrane region" description="Helical" evidence="1">
    <location>
        <begin position="152"/>
        <end position="170"/>
    </location>
</feature>
<keyword evidence="2" id="KW-0732">Signal</keyword>
<sequence length="365" mass="39409">MLNAQRMTLNAKRESGLRSMAAFFALLALILGFSSAAVAQGAAVEQARQAVRDWQAGKYTTDPAQAIGKPLDEQLKILERALAFPPVPGGLEVNLNAPEVAQNPDGTTVVRFPAAVGGQGGNVQVSLRGGEVIGIGWVSDASLIPAWISSPLAWWSFLGLSLLWLALLFLPGRLRGLWQEGWALVRQYRRLYWGINIGLYGLFALGSFTAYASPQVALLVQKLVSGALQQVGLGGLLAAGPLEVALIIFFWNFTRGLLLTTALPGMALGIPALLLNGLRYFFFGLALSPALFPAGRYLFHLPTLIIELQAYILVTFGGMVLLSKVLRREGYGAGFRALALTVYLGAFFLVVGAFYESYSLIYLMR</sequence>
<organism evidence="3 4">
    <name type="scientific">Allomeiothermus silvanus (strain ATCC 700542 / DSM 9946 / NBRC 106475 / NCIMB 13440 / VI-R2)</name>
    <name type="common">Thermus silvanus</name>
    <dbReference type="NCBI Taxonomy" id="526227"/>
    <lineage>
        <taxon>Bacteria</taxon>
        <taxon>Thermotogati</taxon>
        <taxon>Deinococcota</taxon>
        <taxon>Deinococci</taxon>
        <taxon>Thermales</taxon>
        <taxon>Thermaceae</taxon>
        <taxon>Allomeiothermus</taxon>
    </lineage>
</organism>
<keyword evidence="4" id="KW-1185">Reference proteome</keyword>
<dbReference type="eggNOG" id="ENOG502ZACP">
    <property type="taxonomic scope" value="Bacteria"/>
</dbReference>
<feature type="signal peptide" evidence="2">
    <location>
        <begin position="1"/>
        <end position="39"/>
    </location>
</feature>
<evidence type="ECO:0000313" key="4">
    <source>
        <dbReference type="Proteomes" id="UP000001916"/>
    </source>
</evidence>
<dbReference type="RefSeq" id="WP_013159093.1">
    <property type="nucleotide sequence ID" value="NC_014212.1"/>
</dbReference>
<keyword evidence="1" id="KW-0812">Transmembrane</keyword>
<feature type="transmembrane region" description="Helical" evidence="1">
    <location>
        <begin position="191"/>
        <end position="211"/>
    </location>
</feature>
<protein>
    <recommendedName>
        <fullName evidence="5">Stage II sporulation protein M</fullName>
    </recommendedName>
</protein>
<dbReference type="Proteomes" id="UP000001916">
    <property type="component" value="Chromosome"/>
</dbReference>
<keyword evidence="1" id="KW-0472">Membrane</keyword>
<evidence type="ECO:0000256" key="1">
    <source>
        <dbReference type="SAM" id="Phobius"/>
    </source>
</evidence>
<feature type="chain" id="PRO_5003093174" description="Stage II sporulation protein M" evidence="2">
    <location>
        <begin position="40"/>
        <end position="365"/>
    </location>
</feature>
<feature type="transmembrane region" description="Helical" evidence="1">
    <location>
        <begin position="231"/>
        <end position="253"/>
    </location>
</feature>
<name>D7BC60_ALLS1</name>
<dbReference type="AlphaFoldDB" id="D7BC60"/>
<dbReference type="EMBL" id="CP002042">
    <property type="protein sequence ID" value="ADH64557.1"/>
    <property type="molecule type" value="Genomic_DNA"/>
</dbReference>
<reference evidence="3 4" key="1">
    <citation type="journal article" date="2010" name="Stand. Genomic Sci.">
        <title>Complete genome sequence of Meiothermus silvanus type strain (VI-R2).</title>
        <authorList>
            <person name="Sikorski J."/>
            <person name="Tindall B.J."/>
            <person name="Lowry S."/>
            <person name="Lucas S."/>
            <person name="Nolan M."/>
            <person name="Copeland A."/>
            <person name="Glavina Del Rio T."/>
            <person name="Tice H."/>
            <person name="Cheng J.F."/>
            <person name="Han C."/>
            <person name="Pitluck S."/>
            <person name="Liolios K."/>
            <person name="Ivanova N."/>
            <person name="Mavromatis K."/>
            <person name="Mikhailova N."/>
            <person name="Pati A."/>
            <person name="Goodwin L."/>
            <person name="Chen A."/>
            <person name="Palaniappan K."/>
            <person name="Land M."/>
            <person name="Hauser L."/>
            <person name="Chang Y.J."/>
            <person name="Jeffries C.D."/>
            <person name="Rohde M."/>
            <person name="Goker M."/>
            <person name="Woyke T."/>
            <person name="Bristow J."/>
            <person name="Eisen J.A."/>
            <person name="Markowitz V."/>
            <person name="Hugenholtz P."/>
            <person name="Kyrpides N.C."/>
            <person name="Klenk H.P."/>
            <person name="Lapidus A."/>
        </authorList>
    </citation>
    <scope>NUCLEOTIDE SEQUENCE [LARGE SCALE GENOMIC DNA]</scope>
    <source>
        <strain evidence="4">ATCC 700542 / DSM 9946 / VI-R2</strain>
    </source>
</reference>
<evidence type="ECO:0000313" key="3">
    <source>
        <dbReference type="EMBL" id="ADH64557.1"/>
    </source>
</evidence>
<dbReference type="HOGENOM" id="CLU_782578_0_0_0"/>
<accession>D7BC60</accession>
<feature type="transmembrane region" description="Helical" evidence="1">
    <location>
        <begin position="334"/>
        <end position="355"/>
    </location>
</feature>
<dbReference type="STRING" id="526227.Mesil_2711"/>
<feature type="transmembrane region" description="Helical" evidence="1">
    <location>
        <begin position="265"/>
        <end position="287"/>
    </location>
</feature>
<proteinExistence type="predicted"/>
<evidence type="ECO:0008006" key="5">
    <source>
        <dbReference type="Google" id="ProtNLM"/>
    </source>
</evidence>
<evidence type="ECO:0000256" key="2">
    <source>
        <dbReference type="SAM" id="SignalP"/>
    </source>
</evidence>
<keyword evidence="1" id="KW-1133">Transmembrane helix</keyword>